<dbReference type="InterPro" id="IPR041966">
    <property type="entry name" value="LOTUS-like"/>
</dbReference>
<sequence length="193" mass="21130">MDDDLENLAESDLPADLPPQPVRRRHGFSSLAGLVDSLDAELVVKSGKVYHNMYAGNKLSKAERKKVIKNILDLIEEHPRGVRLATLGTVYKQKYNKKMGLSQLGFETIEDLQEKSPDTPEPSEEEVARPATSSTPASSSTPVASLPTNMLSFLGPPLFQPPPMYSTPALALPGSMPRQEEKLTNSSSNASWR</sequence>
<feature type="domain" description="HTH OST-type" evidence="3">
    <location>
        <begin position="63"/>
        <end position="137"/>
    </location>
</feature>
<feature type="compositionally biased region" description="Polar residues" evidence="2">
    <location>
        <begin position="184"/>
        <end position="193"/>
    </location>
</feature>
<evidence type="ECO:0000256" key="1">
    <source>
        <dbReference type="ARBA" id="ARBA00022782"/>
    </source>
</evidence>
<dbReference type="Pfam" id="PF12872">
    <property type="entry name" value="OST-HTH"/>
    <property type="match status" value="1"/>
</dbReference>
<dbReference type="PROSITE" id="PS51644">
    <property type="entry name" value="HTH_OST"/>
    <property type="match status" value="1"/>
</dbReference>
<evidence type="ECO:0000313" key="4">
    <source>
        <dbReference type="EMBL" id="KAK7918619.1"/>
    </source>
</evidence>
<keyword evidence="5" id="KW-1185">Reference proteome</keyword>
<feature type="region of interest" description="Disordered" evidence="2">
    <location>
        <begin position="113"/>
        <end position="193"/>
    </location>
</feature>
<evidence type="ECO:0000256" key="2">
    <source>
        <dbReference type="SAM" id="MobiDB-lite"/>
    </source>
</evidence>
<feature type="region of interest" description="Disordered" evidence="2">
    <location>
        <begin position="1"/>
        <end position="22"/>
    </location>
</feature>
<proteinExistence type="predicted"/>
<evidence type="ECO:0000259" key="3">
    <source>
        <dbReference type="PROSITE" id="PS51644"/>
    </source>
</evidence>
<comment type="caution">
    <text evidence="4">The sequence shown here is derived from an EMBL/GenBank/DDBJ whole genome shotgun (WGS) entry which is preliminary data.</text>
</comment>
<organism evidence="4 5">
    <name type="scientific">Mugilogobius chulae</name>
    <name type="common">yellowstripe goby</name>
    <dbReference type="NCBI Taxonomy" id="88201"/>
    <lineage>
        <taxon>Eukaryota</taxon>
        <taxon>Metazoa</taxon>
        <taxon>Chordata</taxon>
        <taxon>Craniata</taxon>
        <taxon>Vertebrata</taxon>
        <taxon>Euteleostomi</taxon>
        <taxon>Actinopterygii</taxon>
        <taxon>Neopterygii</taxon>
        <taxon>Teleostei</taxon>
        <taxon>Neoteleostei</taxon>
        <taxon>Acanthomorphata</taxon>
        <taxon>Gobiaria</taxon>
        <taxon>Gobiiformes</taxon>
        <taxon>Gobioidei</taxon>
        <taxon>Gobiidae</taxon>
        <taxon>Gobionellinae</taxon>
        <taxon>Mugilogobius</taxon>
    </lineage>
</organism>
<feature type="compositionally biased region" description="Low complexity" evidence="2">
    <location>
        <begin position="129"/>
        <end position="148"/>
    </location>
</feature>
<dbReference type="InterPro" id="IPR025605">
    <property type="entry name" value="OST-HTH/LOTUS_dom"/>
</dbReference>
<gene>
    <name evidence="4" type="ORF">WMY93_009903</name>
</gene>
<dbReference type="CDD" id="cd08824">
    <property type="entry name" value="LOTUS"/>
    <property type="match status" value="1"/>
</dbReference>
<evidence type="ECO:0000313" key="5">
    <source>
        <dbReference type="Proteomes" id="UP001460270"/>
    </source>
</evidence>
<accession>A0AAW0PEP7</accession>
<keyword evidence="1" id="KW-0221">Differentiation</keyword>
<dbReference type="EMBL" id="JBBPFD010000007">
    <property type="protein sequence ID" value="KAK7918619.1"/>
    <property type="molecule type" value="Genomic_DNA"/>
</dbReference>
<dbReference type="GO" id="GO:0030154">
    <property type="term" value="P:cell differentiation"/>
    <property type="evidence" value="ECO:0007669"/>
    <property type="project" value="UniProtKB-KW"/>
</dbReference>
<name>A0AAW0PEP7_9GOBI</name>
<dbReference type="Proteomes" id="UP001460270">
    <property type="component" value="Unassembled WGS sequence"/>
</dbReference>
<protein>
    <recommendedName>
        <fullName evidence="3">HTH OST-type domain-containing protein</fullName>
    </recommendedName>
</protein>
<dbReference type="AlphaFoldDB" id="A0AAW0PEP7"/>
<dbReference type="Gene3D" id="3.30.420.610">
    <property type="entry name" value="LOTUS domain-like"/>
    <property type="match status" value="1"/>
</dbReference>
<reference evidence="5" key="1">
    <citation type="submission" date="2024-04" db="EMBL/GenBank/DDBJ databases">
        <title>Salinicola lusitanus LLJ914,a marine bacterium isolated from the Okinawa Trough.</title>
        <authorList>
            <person name="Li J."/>
        </authorList>
    </citation>
    <scope>NUCLEOTIDE SEQUENCE [LARGE SCALE GENOMIC DNA]</scope>
</reference>